<evidence type="ECO:0000256" key="1">
    <source>
        <dbReference type="ARBA" id="ARBA00004651"/>
    </source>
</evidence>
<evidence type="ECO:0000256" key="5">
    <source>
        <dbReference type="ARBA" id="ARBA00022989"/>
    </source>
</evidence>
<keyword evidence="10" id="KW-1185">Reference proteome</keyword>
<dbReference type="PANTHER" id="PTHR32309">
    <property type="entry name" value="TYROSINE-PROTEIN KINASE"/>
    <property type="match status" value="1"/>
</dbReference>
<dbReference type="InterPro" id="IPR050445">
    <property type="entry name" value="Bact_polysacc_biosynth/exp"/>
</dbReference>
<evidence type="ECO:0000256" key="6">
    <source>
        <dbReference type="ARBA" id="ARBA00023136"/>
    </source>
</evidence>
<evidence type="ECO:0000313" key="9">
    <source>
        <dbReference type="EMBL" id="QQP13699.1"/>
    </source>
</evidence>
<dbReference type="PANTHER" id="PTHR32309:SF13">
    <property type="entry name" value="FERRIC ENTEROBACTIN TRANSPORT PROTEIN FEPE"/>
    <property type="match status" value="1"/>
</dbReference>
<feature type="transmembrane region" description="Helical" evidence="7">
    <location>
        <begin position="19"/>
        <end position="40"/>
    </location>
</feature>
<dbReference type="RefSeq" id="WP_053594276.1">
    <property type="nucleotide sequence ID" value="NZ_CP067341.1"/>
</dbReference>
<evidence type="ECO:0000313" key="10">
    <source>
        <dbReference type="Proteomes" id="UP000596049"/>
    </source>
</evidence>
<feature type="transmembrane region" description="Helical" evidence="7">
    <location>
        <begin position="174"/>
        <end position="195"/>
    </location>
</feature>
<dbReference type="EMBL" id="CP067341">
    <property type="protein sequence ID" value="QQP13699.1"/>
    <property type="molecule type" value="Genomic_DNA"/>
</dbReference>
<evidence type="ECO:0000256" key="2">
    <source>
        <dbReference type="ARBA" id="ARBA00006683"/>
    </source>
</evidence>
<sequence>MDEVVSLQKVFQIIKNKKWLITGIVLLAIIASTVLNYFYITPEYEASTQILVNQKGKDSEYVGVDKIQANLQLINTYNVIIKSPVILTKVIEKLDLETTSEELTKQINVLNTDDSQVVNISVRDEDYDKAIAIANTVAEVFKSEIQILMNINNVNVLSSAQPTKNPTPVSPNTYLNITIAVVIGLIIGIGLAFILDYIDTTIKSEEYIEETLDLPIIGIVCSIPDNKSQKKVFRSRSRSF</sequence>
<keyword evidence="5 7" id="KW-1133">Transmembrane helix</keyword>
<dbReference type="InterPro" id="IPR003856">
    <property type="entry name" value="LPS_length_determ_N"/>
</dbReference>
<gene>
    <name evidence="9" type="ORF">FJQ98_06510</name>
</gene>
<keyword evidence="3" id="KW-1003">Cell membrane</keyword>
<evidence type="ECO:0000259" key="8">
    <source>
        <dbReference type="Pfam" id="PF02706"/>
    </source>
</evidence>
<evidence type="ECO:0000256" key="3">
    <source>
        <dbReference type="ARBA" id="ARBA00022475"/>
    </source>
</evidence>
<proteinExistence type="inferred from homology"/>
<comment type="subcellular location">
    <subcellularLocation>
        <location evidence="1">Cell membrane</location>
        <topology evidence="1">Multi-pass membrane protein</topology>
    </subcellularLocation>
</comment>
<reference evidence="9 10" key="1">
    <citation type="submission" date="2020-01" db="EMBL/GenBank/DDBJ databases">
        <authorList>
            <person name="Liu G."/>
            <person name="Liu B."/>
        </authorList>
    </citation>
    <scope>NUCLEOTIDE SEQUENCE [LARGE SCALE GENOMIC DNA]</scope>
    <source>
        <strain evidence="9 10">FJAT-51161</strain>
    </source>
</reference>
<feature type="domain" description="Polysaccharide chain length determinant N-terminal" evidence="8">
    <location>
        <begin position="5"/>
        <end position="94"/>
    </location>
</feature>
<organism evidence="9 10">
    <name type="scientific">Lysinibacillus agricola</name>
    <dbReference type="NCBI Taxonomy" id="2590012"/>
    <lineage>
        <taxon>Bacteria</taxon>
        <taxon>Bacillati</taxon>
        <taxon>Bacillota</taxon>
        <taxon>Bacilli</taxon>
        <taxon>Bacillales</taxon>
        <taxon>Bacillaceae</taxon>
        <taxon>Lysinibacillus</taxon>
    </lineage>
</organism>
<accession>A0ABX7AZS8</accession>
<evidence type="ECO:0000256" key="7">
    <source>
        <dbReference type="SAM" id="Phobius"/>
    </source>
</evidence>
<keyword evidence="4 7" id="KW-0812">Transmembrane</keyword>
<evidence type="ECO:0000256" key="4">
    <source>
        <dbReference type="ARBA" id="ARBA00022692"/>
    </source>
</evidence>
<keyword evidence="6 7" id="KW-0472">Membrane</keyword>
<dbReference type="Proteomes" id="UP000596049">
    <property type="component" value="Chromosome"/>
</dbReference>
<dbReference type="Pfam" id="PF02706">
    <property type="entry name" value="Wzz"/>
    <property type="match status" value="1"/>
</dbReference>
<name>A0ABX7AZS8_9BACI</name>
<protein>
    <submittedName>
        <fullName evidence="9">Capsule biosynthesis protein</fullName>
    </submittedName>
</protein>
<comment type="similarity">
    <text evidence="2">Belongs to the CpsC/CapA family.</text>
</comment>